<protein>
    <submittedName>
        <fullName evidence="1">Uncharacterized protein</fullName>
    </submittedName>
</protein>
<dbReference type="EMBL" id="KX490564">
    <property type="protein sequence ID" value="AOO92928.1"/>
    <property type="molecule type" value="Genomic_DNA"/>
</dbReference>
<accession>A0A1C9I1S6</accession>
<name>A0A1C9I1S6_RHILT</name>
<organism evidence="1">
    <name type="scientific">Rhizobium leguminosarum bv. trifolii</name>
    <dbReference type="NCBI Taxonomy" id="386"/>
    <lineage>
        <taxon>Bacteria</taxon>
        <taxon>Pseudomonadati</taxon>
        <taxon>Pseudomonadota</taxon>
        <taxon>Alphaproteobacteria</taxon>
        <taxon>Hyphomicrobiales</taxon>
        <taxon>Rhizobiaceae</taxon>
        <taxon>Rhizobium/Agrobacterium group</taxon>
        <taxon>Rhizobium</taxon>
    </lineage>
</organism>
<proteinExistence type="predicted"/>
<sequence length="59" mass="6778">MIVREIDNRNEDLALRPSRCGSSFEQITERGVDCILATHVAIRLILPDGRSRYLHGREK</sequence>
<dbReference type="AlphaFoldDB" id="A0A1C9I1S6"/>
<reference evidence="1" key="1">
    <citation type="journal article" date="2015" name="BMC Genomics">
        <title>Transcriptome profiling of a Rhizobium leguminosarum bv. trifolii rosR mutant reveals the role of the transcriptional regulator RosR in motility, synthesis of cell-surface components, and other cellular processes.</title>
        <authorList>
            <person name="Rachwal K."/>
            <person name="Matczynska E."/>
            <person name="Janczarek M."/>
        </authorList>
    </citation>
    <scope>NUCLEOTIDE SEQUENCE</scope>
    <source>
        <strain evidence="1">Rt24.2</strain>
    </source>
</reference>
<evidence type="ECO:0000313" key="1">
    <source>
        <dbReference type="EMBL" id="AOO92928.1"/>
    </source>
</evidence>
<reference evidence="1" key="2">
    <citation type="journal article" date="2016" name="Front. Microbiol.">
        <title>The Regulatory Protein RosR Affects Rhizobium leguminosarum bv. trifolii Protein Profiles, Cell Surface Properties, and Symbiosis with Clover.</title>
        <authorList>
            <person name="Rachwal K."/>
            <person name="Boguszewska A."/>
            <person name="Kopcinska J."/>
            <person name="Karas M."/>
            <person name="Tchorzewski M."/>
            <person name="Janczarek M."/>
        </authorList>
    </citation>
    <scope>NUCLEOTIDE SEQUENCE</scope>
    <source>
        <strain evidence="1">Rt24.2</strain>
    </source>
</reference>